<sequence length="439" mass="49386">MFGGESRGGVSRRSLEGGSVLDDRLEALSDDRGAMHMMNLARLNGEVHLFVVHTVCEPEIIHMLENVRHNIGEEEVQPMMHDSDHGECEQVHDECQEVGDCECEVPVSEERGVGDDVVEGEIEAECDVGETERDDVVEVQLEVESDVGERERDDVVGGEIEVECDVDVRSWSCSGEDANVDCNVDVTSMDDLVDCDIQEEVGQGVENWFGEIEVDVEDDGPSQKSQTRISDSDVEDGINTENDRGLSDDNWESEELVSGGESDEEDALQLFEIRHVSQVGDKFIVDIDKVECTCRKWAISGIPCCHALAVMKFRNLDADDFIPVCFRKSTYQEIYSSIVYPVNCQNMWEITPYNDVLPPKKRILPGRPKKKRRLQEWELVKDETRMRKGGMHKRCGICKELGHNRTSCQKSTQDGELNLDQTQQSNPTNEENIPSSNQP</sequence>
<evidence type="ECO:0000259" key="6">
    <source>
        <dbReference type="PROSITE" id="PS50966"/>
    </source>
</evidence>
<evidence type="ECO:0000256" key="4">
    <source>
        <dbReference type="PROSITE-ProRule" id="PRU00325"/>
    </source>
</evidence>
<keyword evidence="1" id="KW-0479">Metal-binding</keyword>
<protein>
    <recommendedName>
        <fullName evidence="6">SWIM-type domain-containing protein</fullName>
    </recommendedName>
</protein>
<evidence type="ECO:0000256" key="3">
    <source>
        <dbReference type="ARBA" id="ARBA00022833"/>
    </source>
</evidence>
<keyword evidence="2 4" id="KW-0863">Zinc-finger</keyword>
<dbReference type="OMA" id="CAHAICE"/>
<keyword evidence="3" id="KW-0862">Zinc</keyword>
<dbReference type="Proteomes" id="UP000053144">
    <property type="component" value="Chromosome 3"/>
</dbReference>
<dbReference type="AlphaFoldDB" id="A0A0L9U3A3"/>
<feature type="region of interest" description="Disordered" evidence="5">
    <location>
        <begin position="407"/>
        <end position="439"/>
    </location>
</feature>
<dbReference type="InterPro" id="IPR006564">
    <property type="entry name" value="Znf_PMZ"/>
</dbReference>
<feature type="compositionally biased region" description="Acidic residues" evidence="5">
    <location>
        <begin position="249"/>
        <end position="260"/>
    </location>
</feature>
<dbReference type="Pfam" id="PF04434">
    <property type="entry name" value="SWIM"/>
    <property type="match status" value="1"/>
</dbReference>
<evidence type="ECO:0000256" key="2">
    <source>
        <dbReference type="ARBA" id="ARBA00022771"/>
    </source>
</evidence>
<evidence type="ECO:0000256" key="5">
    <source>
        <dbReference type="SAM" id="MobiDB-lite"/>
    </source>
</evidence>
<accession>A0A0L9U3A3</accession>
<dbReference type="Gramene" id="KOM37256">
    <property type="protein sequence ID" value="KOM37256"/>
    <property type="gene ID" value="LR48_Vigan03g063700"/>
</dbReference>
<evidence type="ECO:0000256" key="1">
    <source>
        <dbReference type="ARBA" id="ARBA00022723"/>
    </source>
</evidence>
<dbReference type="InterPro" id="IPR007527">
    <property type="entry name" value="Znf_SWIM"/>
</dbReference>
<evidence type="ECO:0000313" key="7">
    <source>
        <dbReference type="EMBL" id="KOM37256.1"/>
    </source>
</evidence>
<organism evidence="7 8">
    <name type="scientific">Phaseolus angularis</name>
    <name type="common">Azuki bean</name>
    <name type="synonym">Vigna angularis</name>
    <dbReference type="NCBI Taxonomy" id="3914"/>
    <lineage>
        <taxon>Eukaryota</taxon>
        <taxon>Viridiplantae</taxon>
        <taxon>Streptophyta</taxon>
        <taxon>Embryophyta</taxon>
        <taxon>Tracheophyta</taxon>
        <taxon>Spermatophyta</taxon>
        <taxon>Magnoliopsida</taxon>
        <taxon>eudicotyledons</taxon>
        <taxon>Gunneridae</taxon>
        <taxon>Pentapetalae</taxon>
        <taxon>rosids</taxon>
        <taxon>fabids</taxon>
        <taxon>Fabales</taxon>
        <taxon>Fabaceae</taxon>
        <taxon>Papilionoideae</taxon>
        <taxon>50 kb inversion clade</taxon>
        <taxon>NPAAA clade</taxon>
        <taxon>indigoferoid/millettioid clade</taxon>
        <taxon>Phaseoleae</taxon>
        <taxon>Vigna</taxon>
    </lineage>
</organism>
<dbReference type="PANTHER" id="PTHR31973">
    <property type="entry name" value="POLYPROTEIN, PUTATIVE-RELATED"/>
    <property type="match status" value="1"/>
</dbReference>
<name>A0A0L9U3A3_PHAAN</name>
<evidence type="ECO:0000313" key="8">
    <source>
        <dbReference type="Proteomes" id="UP000053144"/>
    </source>
</evidence>
<dbReference type="PANTHER" id="PTHR31973:SF187">
    <property type="entry name" value="MUTATOR TRANSPOSASE MUDRA PROTEIN"/>
    <property type="match status" value="1"/>
</dbReference>
<dbReference type="SMART" id="SM00575">
    <property type="entry name" value="ZnF_PMZ"/>
    <property type="match status" value="1"/>
</dbReference>
<reference evidence="8" key="1">
    <citation type="journal article" date="2015" name="Proc. Natl. Acad. Sci. U.S.A.">
        <title>Genome sequencing of adzuki bean (Vigna angularis) provides insight into high starch and low fat accumulation and domestication.</title>
        <authorList>
            <person name="Yang K."/>
            <person name="Tian Z."/>
            <person name="Chen C."/>
            <person name="Luo L."/>
            <person name="Zhao B."/>
            <person name="Wang Z."/>
            <person name="Yu L."/>
            <person name="Li Y."/>
            <person name="Sun Y."/>
            <person name="Li W."/>
            <person name="Chen Y."/>
            <person name="Li Y."/>
            <person name="Zhang Y."/>
            <person name="Ai D."/>
            <person name="Zhao J."/>
            <person name="Shang C."/>
            <person name="Ma Y."/>
            <person name="Wu B."/>
            <person name="Wang M."/>
            <person name="Gao L."/>
            <person name="Sun D."/>
            <person name="Zhang P."/>
            <person name="Guo F."/>
            <person name="Wang W."/>
            <person name="Li Y."/>
            <person name="Wang J."/>
            <person name="Varshney R.K."/>
            <person name="Wang J."/>
            <person name="Ling H.Q."/>
            <person name="Wan P."/>
        </authorList>
    </citation>
    <scope>NUCLEOTIDE SEQUENCE</scope>
    <source>
        <strain evidence="8">cv. Jingnong 6</strain>
    </source>
</reference>
<dbReference type="PROSITE" id="PS50966">
    <property type="entry name" value="ZF_SWIM"/>
    <property type="match status" value="1"/>
</dbReference>
<proteinExistence type="predicted"/>
<feature type="domain" description="SWIM-type" evidence="6">
    <location>
        <begin position="283"/>
        <end position="315"/>
    </location>
</feature>
<dbReference type="GO" id="GO:0008270">
    <property type="term" value="F:zinc ion binding"/>
    <property type="evidence" value="ECO:0007669"/>
    <property type="project" value="UniProtKB-KW"/>
</dbReference>
<feature type="region of interest" description="Disordered" evidence="5">
    <location>
        <begin position="215"/>
        <end position="260"/>
    </location>
</feature>
<gene>
    <name evidence="7" type="ORF">LR48_Vigan03g063700</name>
</gene>
<dbReference type="EMBL" id="CM003373">
    <property type="protein sequence ID" value="KOM37256.1"/>
    <property type="molecule type" value="Genomic_DNA"/>
</dbReference>